<name>A0A9D5BT40_9LILI</name>
<accession>A0A9D5BT40</accession>
<dbReference type="SUPFAM" id="SSF52402">
    <property type="entry name" value="Adenine nucleotide alpha hydrolases-like"/>
    <property type="match status" value="1"/>
</dbReference>
<feature type="region of interest" description="Disordered" evidence="1">
    <location>
        <begin position="32"/>
        <end position="59"/>
    </location>
</feature>
<reference evidence="3" key="1">
    <citation type="submission" date="2021-03" db="EMBL/GenBank/DDBJ databases">
        <authorList>
            <person name="Li Z."/>
            <person name="Yang C."/>
        </authorList>
    </citation>
    <scope>NUCLEOTIDE SEQUENCE</scope>
    <source>
        <strain evidence="3">Dzin_1.0</strain>
        <tissue evidence="3">Leaf</tissue>
    </source>
</reference>
<dbReference type="Pfam" id="PF00582">
    <property type="entry name" value="Usp"/>
    <property type="match status" value="1"/>
</dbReference>
<dbReference type="InterPro" id="IPR014729">
    <property type="entry name" value="Rossmann-like_a/b/a_fold"/>
</dbReference>
<comment type="caution">
    <text evidence="3">The sequence shown here is derived from an EMBL/GenBank/DDBJ whole genome shotgun (WGS) entry which is preliminary data.</text>
</comment>
<organism evidence="3 5">
    <name type="scientific">Dioscorea zingiberensis</name>
    <dbReference type="NCBI Taxonomy" id="325984"/>
    <lineage>
        <taxon>Eukaryota</taxon>
        <taxon>Viridiplantae</taxon>
        <taxon>Streptophyta</taxon>
        <taxon>Embryophyta</taxon>
        <taxon>Tracheophyta</taxon>
        <taxon>Spermatophyta</taxon>
        <taxon>Magnoliopsida</taxon>
        <taxon>Liliopsida</taxon>
        <taxon>Dioscoreales</taxon>
        <taxon>Dioscoreaceae</taxon>
        <taxon>Dioscorea</taxon>
    </lineage>
</organism>
<dbReference type="CDD" id="cd00293">
    <property type="entry name" value="USP-like"/>
    <property type="match status" value="1"/>
</dbReference>
<proteinExistence type="predicted"/>
<dbReference type="OrthoDB" id="672525at2759"/>
<dbReference type="PANTHER" id="PTHR47125">
    <property type="entry name" value="ADENINE NUCLEOTIDE ALPHA HYDROLASES-LIKE SUPERFAMILY PROTEIN"/>
    <property type="match status" value="1"/>
</dbReference>
<dbReference type="PANTHER" id="PTHR47125:SF2">
    <property type="entry name" value="ADENINE NUCLEOTIDE ALPHA HYDROLASES-LIKE SUPERFAMILY PROTEIN"/>
    <property type="match status" value="1"/>
</dbReference>
<dbReference type="InterPro" id="IPR006016">
    <property type="entry name" value="UspA"/>
</dbReference>
<evidence type="ECO:0000313" key="5">
    <source>
        <dbReference type="Proteomes" id="UP001085076"/>
    </source>
</evidence>
<gene>
    <name evidence="3" type="ORF">J5N97_000214</name>
    <name evidence="4" type="ORF">J5N97_000429</name>
</gene>
<keyword evidence="5" id="KW-1185">Reference proteome</keyword>
<dbReference type="EMBL" id="JAGGNH010000121">
    <property type="protein sequence ID" value="KAJ0960020.1"/>
    <property type="molecule type" value="Genomic_DNA"/>
</dbReference>
<evidence type="ECO:0000259" key="2">
    <source>
        <dbReference type="Pfam" id="PF00582"/>
    </source>
</evidence>
<feature type="domain" description="UspA" evidence="2">
    <location>
        <begin position="74"/>
        <end position="204"/>
    </location>
</feature>
<dbReference type="Proteomes" id="UP001085076">
    <property type="component" value="Unassembled WGS sequence"/>
</dbReference>
<evidence type="ECO:0000313" key="3">
    <source>
        <dbReference type="EMBL" id="KAJ0960020.1"/>
    </source>
</evidence>
<dbReference type="Gene3D" id="3.40.50.620">
    <property type="entry name" value="HUPs"/>
    <property type="match status" value="1"/>
</dbReference>
<evidence type="ECO:0000256" key="1">
    <source>
        <dbReference type="SAM" id="MobiDB-lite"/>
    </source>
</evidence>
<dbReference type="EMBL" id="JAGGNH010000024">
    <property type="protein sequence ID" value="KAJ0961393.1"/>
    <property type="molecule type" value="Genomic_DNA"/>
</dbReference>
<reference evidence="3 5" key="2">
    <citation type="journal article" date="2022" name="Hortic Res">
        <title>The genome of Dioscorea zingiberensis sheds light on the biosynthesis, origin and evolution of the medicinally important diosgenin saponins.</title>
        <authorList>
            <person name="Li Y."/>
            <person name="Tan C."/>
            <person name="Li Z."/>
            <person name="Guo J."/>
            <person name="Li S."/>
            <person name="Chen X."/>
            <person name="Wang C."/>
            <person name="Dai X."/>
            <person name="Yang H."/>
            <person name="Song W."/>
            <person name="Hou L."/>
            <person name="Xu J."/>
            <person name="Tong Z."/>
            <person name="Xu A."/>
            <person name="Yuan X."/>
            <person name="Wang W."/>
            <person name="Yang Q."/>
            <person name="Chen L."/>
            <person name="Sun Z."/>
            <person name="Wang K."/>
            <person name="Pan B."/>
            <person name="Chen J."/>
            <person name="Bao Y."/>
            <person name="Liu F."/>
            <person name="Qi X."/>
            <person name="Gang D.R."/>
            <person name="Wen J."/>
            <person name="Li J."/>
        </authorList>
    </citation>
    <scope>NUCLEOTIDE SEQUENCE [LARGE SCALE GENOMIC DNA]</scope>
    <source>
        <strain evidence="3">Dzin_1.0</strain>
    </source>
</reference>
<evidence type="ECO:0000313" key="4">
    <source>
        <dbReference type="EMBL" id="KAJ0961393.1"/>
    </source>
</evidence>
<dbReference type="AlphaFoldDB" id="A0A9D5BT40"/>
<protein>
    <recommendedName>
        <fullName evidence="2">UspA domain-containing protein</fullName>
    </recommendedName>
</protein>
<feature type="compositionally biased region" description="Basic residues" evidence="1">
    <location>
        <begin position="37"/>
        <end position="48"/>
    </location>
</feature>
<sequence>MEVGDGGSFLRQLSSGGRAAWEQTSSYYLGSSNGHGGSRRWGRGKKAKRMEEGGGGVGVGLEGGGNGGLMVSKKRVMVVIDQSARAKHAMMWALTHVANKGDLLTLLHVVPPGAGAAQRSEYAPQLANSLGSLCKACKPEVEVEALVIQGPKLGTVLSQVKKLEASVLVLSQGKPSPICCLFSSSSEEFVEQCINQAECLTLAVKKQSNGVGGYLVSTRWQKNFWLLA</sequence>